<proteinExistence type="predicted"/>
<keyword evidence="2" id="KW-1185">Reference proteome</keyword>
<evidence type="ECO:0000313" key="1">
    <source>
        <dbReference type="EMBL" id="KVI03161.1"/>
    </source>
</evidence>
<comment type="caution">
    <text evidence="1">The sequence shown here is derived from an EMBL/GenBank/DDBJ whole genome shotgun (WGS) entry which is preliminary data.</text>
</comment>
<sequence length="151" mass="16151">MHQKPQVRQGKCIKKGQILAYGAATVGGELALGKNETESGQTISSSTLHALTQSSLSPPPHCSRRFPLHLPTALAAAGAFLLSSSSSLRPLPHCLRRFPTALAFSRHCNRRCSLLLFSAFSHQSAAATRILGILELPVDKLASFVHSKNGL</sequence>
<feature type="non-terminal residue" evidence="1">
    <location>
        <position position="151"/>
    </location>
</feature>
<dbReference type="Proteomes" id="UP000243975">
    <property type="component" value="Unassembled WGS sequence"/>
</dbReference>
<organism evidence="1 2">
    <name type="scientific">Cynara cardunculus var. scolymus</name>
    <name type="common">Globe artichoke</name>
    <name type="synonym">Cynara scolymus</name>
    <dbReference type="NCBI Taxonomy" id="59895"/>
    <lineage>
        <taxon>Eukaryota</taxon>
        <taxon>Viridiplantae</taxon>
        <taxon>Streptophyta</taxon>
        <taxon>Embryophyta</taxon>
        <taxon>Tracheophyta</taxon>
        <taxon>Spermatophyta</taxon>
        <taxon>Magnoliopsida</taxon>
        <taxon>eudicotyledons</taxon>
        <taxon>Gunneridae</taxon>
        <taxon>Pentapetalae</taxon>
        <taxon>asterids</taxon>
        <taxon>campanulids</taxon>
        <taxon>Asterales</taxon>
        <taxon>Asteraceae</taxon>
        <taxon>Carduoideae</taxon>
        <taxon>Cardueae</taxon>
        <taxon>Carduinae</taxon>
        <taxon>Cynara</taxon>
    </lineage>
</organism>
<evidence type="ECO:0000313" key="2">
    <source>
        <dbReference type="Proteomes" id="UP000243975"/>
    </source>
</evidence>
<reference evidence="1 2" key="1">
    <citation type="journal article" date="2016" name="Sci. Rep.">
        <title>The genome sequence of the outbreeding globe artichoke constructed de novo incorporating a phase-aware low-pass sequencing strategy of F1 progeny.</title>
        <authorList>
            <person name="Scaglione D."/>
            <person name="Reyes-Chin-Wo S."/>
            <person name="Acquadro A."/>
            <person name="Froenicke L."/>
            <person name="Portis E."/>
            <person name="Beitel C."/>
            <person name="Tirone M."/>
            <person name="Mauro R."/>
            <person name="Lo Monaco A."/>
            <person name="Mauromicale G."/>
            <person name="Faccioli P."/>
            <person name="Cattivelli L."/>
            <person name="Rieseberg L."/>
            <person name="Michelmore R."/>
            <person name="Lanteri S."/>
        </authorList>
    </citation>
    <scope>NUCLEOTIDE SEQUENCE [LARGE SCALE GENOMIC DNA]</scope>
    <source>
        <strain evidence="1">2C</strain>
    </source>
</reference>
<dbReference type="Gene3D" id="2.40.50.100">
    <property type="match status" value="1"/>
</dbReference>
<accession>A0A103Y602</accession>
<gene>
    <name evidence="1" type="ORF">Ccrd_018544</name>
</gene>
<dbReference type="Gramene" id="KVI03161">
    <property type="protein sequence ID" value="KVI03161"/>
    <property type="gene ID" value="Ccrd_018544"/>
</dbReference>
<dbReference type="EMBL" id="LEKV01002447">
    <property type="protein sequence ID" value="KVI03161.1"/>
    <property type="molecule type" value="Genomic_DNA"/>
</dbReference>
<dbReference type="STRING" id="59895.A0A103Y602"/>
<dbReference type="AlphaFoldDB" id="A0A103Y602"/>
<name>A0A103Y602_CYNCS</name>
<protein>
    <submittedName>
        <fullName evidence="1">Uncharacterized protein</fullName>
    </submittedName>
</protein>